<protein>
    <submittedName>
        <fullName evidence="1">Uncharacterized protein</fullName>
    </submittedName>
</protein>
<accession>A0A5N5FJL6</accession>
<evidence type="ECO:0000313" key="2">
    <source>
        <dbReference type="Proteomes" id="UP000327157"/>
    </source>
</evidence>
<evidence type="ECO:0000313" key="1">
    <source>
        <dbReference type="EMBL" id="KAB2603339.1"/>
    </source>
</evidence>
<gene>
    <name evidence="1" type="ORF">D8674_004344</name>
</gene>
<reference evidence="1 2" key="1">
    <citation type="submission" date="2019-09" db="EMBL/GenBank/DDBJ databases">
        <authorList>
            <person name="Ou C."/>
        </authorList>
    </citation>
    <scope>NUCLEOTIDE SEQUENCE [LARGE SCALE GENOMIC DNA]</scope>
    <source>
        <strain evidence="1">S2</strain>
        <tissue evidence="1">Leaf</tissue>
    </source>
</reference>
<name>A0A5N5FJL6_9ROSA</name>
<organism evidence="1 2">
    <name type="scientific">Pyrus ussuriensis x Pyrus communis</name>
    <dbReference type="NCBI Taxonomy" id="2448454"/>
    <lineage>
        <taxon>Eukaryota</taxon>
        <taxon>Viridiplantae</taxon>
        <taxon>Streptophyta</taxon>
        <taxon>Embryophyta</taxon>
        <taxon>Tracheophyta</taxon>
        <taxon>Spermatophyta</taxon>
        <taxon>Magnoliopsida</taxon>
        <taxon>eudicotyledons</taxon>
        <taxon>Gunneridae</taxon>
        <taxon>Pentapetalae</taxon>
        <taxon>rosids</taxon>
        <taxon>fabids</taxon>
        <taxon>Rosales</taxon>
        <taxon>Rosaceae</taxon>
        <taxon>Amygdaloideae</taxon>
        <taxon>Maleae</taxon>
        <taxon>Pyrus</taxon>
    </lineage>
</organism>
<sequence>MKDLLNSHSLILYDITIIGLKLRVTGSTSTTIFGAQQPSRTDLCAASTSSITSRQPQFLRFKDYNCYNLEDLLKMSTETLGKGIKRMTKTKL</sequence>
<reference evidence="1 2" key="3">
    <citation type="submission" date="2019-11" db="EMBL/GenBank/DDBJ databases">
        <title>A de novo genome assembly of a pear dwarfing rootstock.</title>
        <authorList>
            <person name="Wang F."/>
            <person name="Wang J."/>
            <person name="Li S."/>
            <person name="Zhang Y."/>
            <person name="Fang M."/>
            <person name="Ma L."/>
            <person name="Zhao Y."/>
            <person name="Jiang S."/>
        </authorList>
    </citation>
    <scope>NUCLEOTIDE SEQUENCE [LARGE SCALE GENOMIC DNA]</scope>
    <source>
        <strain evidence="1">S2</strain>
        <tissue evidence="1">Leaf</tissue>
    </source>
</reference>
<dbReference type="AlphaFoldDB" id="A0A5N5FJL6"/>
<reference evidence="2" key="2">
    <citation type="submission" date="2019-10" db="EMBL/GenBank/DDBJ databases">
        <title>A de novo genome assembly of a pear dwarfing rootstock.</title>
        <authorList>
            <person name="Wang F."/>
            <person name="Wang J."/>
            <person name="Li S."/>
            <person name="Zhang Y."/>
            <person name="Fang M."/>
            <person name="Ma L."/>
            <person name="Zhao Y."/>
            <person name="Jiang S."/>
        </authorList>
    </citation>
    <scope>NUCLEOTIDE SEQUENCE [LARGE SCALE GENOMIC DNA]</scope>
</reference>
<dbReference type="EMBL" id="SMOL01000695">
    <property type="protein sequence ID" value="KAB2603339.1"/>
    <property type="molecule type" value="Genomic_DNA"/>
</dbReference>
<keyword evidence="2" id="KW-1185">Reference proteome</keyword>
<dbReference type="Proteomes" id="UP000327157">
    <property type="component" value="Chromosome 10"/>
</dbReference>
<proteinExistence type="predicted"/>
<comment type="caution">
    <text evidence="1">The sequence shown here is derived from an EMBL/GenBank/DDBJ whole genome shotgun (WGS) entry which is preliminary data.</text>
</comment>